<evidence type="ECO:0000256" key="2">
    <source>
        <dbReference type="ARBA" id="ARBA00022679"/>
    </source>
</evidence>
<evidence type="ECO:0000313" key="4">
    <source>
        <dbReference type="EMBL" id="KAK9884595.1"/>
    </source>
</evidence>
<evidence type="ECO:0000256" key="1">
    <source>
        <dbReference type="ARBA" id="ARBA00005771"/>
    </source>
</evidence>
<evidence type="ECO:0000313" key="5">
    <source>
        <dbReference type="Proteomes" id="UP001431783"/>
    </source>
</evidence>
<organism evidence="4 5">
    <name type="scientific">Henosepilachna vigintioctopunctata</name>
    <dbReference type="NCBI Taxonomy" id="420089"/>
    <lineage>
        <taxon>Eukaryota</taxon>
        <taxon>Metazoa</taxon>
        <taxon>Ecdysozoa</taxon>
        <taxon>Arthropoda</taxon>
        <taxon>Hexapoda</taxon>
        <taxon>Insecta</taxon>
        <taxon>Pterygota</taxon>
        <taxon>Neoptera</taxon>
        <taxon>Endopterygota</taxon>
        <taxon>Coleoptera</taxon>
        <taxon>Polyphaga</taxon>
        <taxon>Cucujiformia</taxon>
        <taxon>Coccinelloidea</taxon>
        <taxon>Coccinellidae</taxon>
        <taxon>Epilachninae</taxon>
        <taxon>Epilachnini</taxon>
        <taxon>Henosepilachna</taxon>
    </lineage>
</organism>
<gene>
    <name evidence="4" type="ORF">WA026_007435</name>
</gene>
<evidence type="ECO:0000259" key="3">
    <source>
        <dbReference type="Pfam" id="PF00685"/>
    </source>
</evidence>
<dbReference type="Proteomes" id="UP001431783">
    <property type="component" value="Unassembled WGS sequence"/>
</dbReference>
<dbReference type="Gene3D" id="3.40.50.300">
    <property type="entry name" value="P-loop containing nucleotide triphosphate hydrolases"/>
    <property type="match status" value="1"/>
</dbReference>
<keyword evidence="5" id="KW-1185">Reference proteome</keyword>
<comment type="caution">
    <text evidence="4">The sequence shown here is derived from an EMBL/GenBank/DDBJ whole genome shotgun (WGS) entry which is preliminary data.</text>
</comment>
<feature type="domain" description="Sulfotransferase" evidence="3">
    <location>
        <begin position="60"/>
        <end position="335"/>
    </location>
</feature>
<dbReference type="InterPro" id="IPR027417">
    <property type="entry name" value="P-loop_NTPase"/>
</dbReference>
<dbReference type="EMBL" id="JARQZJ010000093">
    <property type="protein sequence ID" value="KAK9884595.1"/>
    <property type="molecule type" value="Genomic_DNA"/>
</dbReference>
<dbReference type="InterPro" id="IPR000863">
    <property type="entry name" value="Sulfotransferase_dom"/>
</dbReference>
<reference evidence="4 5" key="1">
    <citation type="submission" date="2023-03" db="EMBL/GenBank/DDBJ databases">
        <title>Genome insight into feeding habits of ladybird beetles.</title>
        <authorList>
            <person name="Li H.-S."/>
            <person name="Huang Y.-H."/>
            <person name="Pang H."/>
        </authorList>
    </citation>
    <scope>NUCLEOTIDE SEQUENCE [LARGE SCALE GENOMIC DNA]</scope>
    <source>
        <strain evidence="4">SYSU_2023b</strain>
        <tissue evidence="4">Whole body</tissue>
    </source>
</reference>
<protein>
    <recommendedName>
        <fullName evidence="3">Sulfotransferase domain-containing protein</fullName>
    </recommendedName>
</protein>
<name>A0AAW1UU50_9CUCU</name>
<dbReference type="AlphaFoldDB" id="A0AAW1UU50"/>
<comment type="similarity">
    <text evidence="1">Belongs to the sulfotransferase 1 family.</text>
</comment>
<dbReference type="PANTHER" id="PTHR11783">
    <property type="entry name" value="SULFOTRANSFERASE SULT"/>
    <property type="match status" value="1"/>
</dbReference>
<dbReference type="Pfam" id="PF00685">
    <property type="entry name" value="Sulfotransfer_1"/>
    <property type="match status" value="1"/>
</dbReference>
<accession>A0AAW1UU50</accession>
<keyword evidence="2" id="KW-0808">Transferase</keyword>
<dbReference type="SUPFAM" id="SSF52540">
    <property type="entry name" value="P-loop containing nucleoside triphosphate hydrolases"/>
    <property type="match status" value="1"/>
</dbReference>
<sequence>MSNHEFPFEIRDIDPIINKELLQDFRGERTGFIQVGEKKWCFPVKFKDHLPSFYNFKVRPDDVWIVTFPRSGTTLTQEMVWLLANNLDYGRALSVPLVSRFPFLEAFCLFHPEVHAEFLAENRENEEKYKSVEKLSESICTHLDEMEGRRFIKTHLPLTLLPKNLLTAGCKVLYIARNPKDLAVSHYHHTRLIRVRDFRNDFPKFWNYFSNNLINWAPYWEHVLEAWEKRNEENLLFLFYESINENVRKTISEVQNFLGVNFTDEQLSTLNEHLKIDNFRKNKSVNFNAWSTLGIFNENEEPFIRKGKSGDAKKYFDEELEKKANEWIEERLKSTDMKFPNFQ</sequence>
<proteinExistence type="inferred from homology"/>
<dbReference type="GO" id="GO:0008146">
    <property type="term" value="F:sulfotransferase activity"/>
    <property type="evidence" value="ECO:0007669"/>
    <property type="project" value="InterPro"/>
</dbReference>